<organism evidence="2 3">
    <name type="scientific">Mycena rosella</name>
    <name type="common">Pink bonnet</name>
    <name type="synonym">Agaricus rosellus</name>
    <dbReference type="NCBI Taxonomy" id="1033263"/>
    <lineage>
        <taxon>Eukaryota</taxon>
        <taxon>Fungi</taxon>
        <taxon>Dikarya</taxon>
        <taxon>Basidiomycota</taxon>
        <taxon>Agaricomycotina</taxon>
        <taxon>Agaricomycetes</taxon>
        <taxon>Agaricomycetidae</taxon>
        <taxon>Agaricales</taxon>
        <taxon>Marasmiineae</taxon>
        <taxon>Mycenaceae</taxon>
        <taxon>Mycena</taxon>
    </lineage>
</organism>
<evidence type="ECO:0000313" key="2">
    <source>
        <dbReference type="EMBL" id="KAJ7687351.1"/>
    </source>
</evidence>
<reference evidence="2" key="1">
    <citation type="submission" date="2023-03" db="EMBL/GenBank/DDBJ databases">
        <title>Massive genome expansion in bonnet fungi (Mycena s.s.) driven by repeated elements and novel gene families across ecological guilds.</title>
        <authorList>
            <consortium name="Lawrence Berkeley National Laboratory"/>
            <person name="Harder C.B."/>
            <person name="Miyauchi S."/>
            <person name="Viragh M."/>
            <person name="Kuo A."/>
            <person name="Thoen E."/>
            <person name="Andreopoulos B."/>
            <person name="Lu D."/>
            <person name="Skrede I."/>
            <person name="Drula E."/>
            <person name="Henrissat B."/>
            <person name="Morin E."/>
            <person name="Kohler A."/>
            <person name="Barry K."/>
            <person name="LaButti K."/>
            <person name="Morin E."/>
            <person name="Salamov A."/>
            <person name="Lipzen A."/>
            <person name="Mereny Z."/>
            <person name="Hegedus B."/>
            <person name="Baldrian P."/>
            <person name="Stursova M."/>
            <person name="Weitz H."/>
            <person name="Taylor A."/>
            <person name="Grigoriev I.V."/>
            <person name="Nagy L.G."/>
            <person name="Martin F."/>
            <person name="Kauserud H."/>
        </authorList>
    </citation>
    <scope>NUCLEOTIDE SEQUENCE</scope>
    <source>
        <strain evidence="2">CBHHK067</strain>
    </source>
</reference>
<dbReference type="Proteomes" id="UP001221757">
    <property type="component" value="Unassembled WGS sequence"/>
</dbReference>
<protein>
    <submittedName>
        <fullName evidence="2">Uncharacterized protein</fullName>
    </submittedName>
</protein>
<evidence type="ECO:0000256" key="1">
    <source>
        <dbReference type="SAM" id="MobiDB-lite"/>
    </source>
</evidence>
<proteinExistence type="predicted"/>
<feature type="compositionally biased region" description="Low complexity" evidence="1">
    <location>
        <begin position="243"/>
        <end position="252"/>
    </location>
</feature>
<feature type="compositionally biased region" description="Basic and acidic residues" evidence="1">
    <location>
        <begin position="226"/>
        <end position="240"/>
    </location>
</feature>
<gene>
    <name evidence="2" type="ORF">B0H17DRAFT_1069926</name>
</gene>
<comment type="caution">
    <text evidence="2">The sequence shown here is derived from an EMBL/GenBank/DDBJ whole genome shotgun (WGS) entry which is preliminary data.</text>
</comment>
<name>A0AAD7DAY2_MYCRO</name>
<evidence type="ECO:0000313" key="3">
    <source>
        <dbReference type="Proteomes" id="UP001221757"/>
    </source>
</evidence>
<keyword evidence="3" id="KW-1185">Reference proteome</keyword>
<dbReference type="AlphaFoldDB" id="A0AAD7DAY2"/>
<feature type="region of interest" description="Disordered" evidence="1">
    <location>
        <begin position="172"/>
        <end position="264"/>
    </location>
</feature>
<accession>A0AAD7DAY2</accession>
<dbReference type="EMBL" id="JARKIE010000088">
    <property type="protein sequence ID" value="KAJ7687351.1"/>
    <property type="molecule type" value="Genomic_DNA"/>
</dbReference>
<sequence>MHHVQSRSSKLTSRRSTFFSSSIADSTPCVAARPATRPAIPLPTEPIARGATALLPPFISLMYSSSVLTSSSVRSARARLLLVLLVLSLLPNSLERIAPIPRPPTADPMPDATPSPMTLPIVFSAAWAASSTTAAGMLTRLLFWPATAFTPSTATPLAAPPITAFLMTLSSDSSPAPTSFPRRVARPPRASRSRDAGVEELSSPSPKSPRRPETAAPLRSPFPKLLTRDPRAPAGRERRASRSRVSATGSGADNAGDATATRTRETMADLANMMKVVVEFKKGLSERVVG</sequence>